<evidence type="ECO:0000313" key="9">
    <source>
        <dbReference type="Proteomes" id="UP000015101"/>
    </source>
</evidence>
<keyword evidence="9" id="KW-1185">Reference proteome</keyword>
<evidence type="ECO:0000256" key="6">
    <source>
        <dbReference type="SAM" id="Coils"/>
    </source>
</evidence>
<comment type="subcellular location">
    <subcellularLocation>
        <location evidence="1 5">Membrane</location>
        <topology evidence="1 5">Multi-pass membrane protein</topology>
    </subcellularLocation>
</comment>
<reference evidence="9" key="1">
    <citation type="submission" date="2012-12" db="EMBL/GenBank/DDBJ databases">
        <authorList>
            <person name="Hellsten U."/>
            <person name="Grimwood J."/>
            <person name="Chapman J.A."/>
            <person name="Shapiro H."/>
            <person name="Aerts A."/>
            <person name="Otillar R.P."/>
            <person name="Terry A.Y."/>
            <person name="Boore J.L."/>
            <person name="Simakov O."/>
            <person name="Marletaz F."/>
            <person name="Cho S.-J."/>
            <person name="Edsinger-Gonzales E."/>
            <person name="Havlak P."/>
            <person name="Kuo D.-H."/>
            <person name="Larsson T."/>
            <person name="Lv J."/>
            <person name="Arendt D."/>
            <person name="Savage R."/>
            <person name="Osoegawa K."/>
            <person name="de Jong P."/>
            <person name="Lindberg D.R."/>
            <person name="Seaver E.C."/>
            <person name="Weisblat D.A."/>
            <person name="Putnam N.H."/>
            <person name="Grigoriev I.V."/>
            <person name="Rokhsar D.S."/>
        </authorList>
    </citation>
    <scope>NUCLEOTIDE SEQUENCE</scope>
</reference>
<sequence>MSNSFANLDEKNPFEDPAVLAALKIDKGVARHEADITNHINQTVDDAINQAILGPPPPYVSPTLYESSASVDLRRKQEELERKAAELQRREEEMQRNVQLQVRRNNFPPLPSFCPLKPCFFQDISFDIPLQFQHLVKLGYKAWLGYVSILSINVIISLIYLCVSISNDIYNTSGATFGSSIFLLILFLPCSFICWFRPLYNAFRADSSFNFFLFFFVFFMQFCVSIIQSLGMSSFGTVGIISSISMFMHGTAGCIFVGLLMLLVGVAFLVLAAIDLSLLLKVHRIYRSTGASFAKAQQEFTQDILANRTFQQAATSLITTGGTAQNNSCSGNNVNNNLAAEPINRY</sequence>
<dbReference type="PANTHER" id="PTHR10687">
    <property type="entry name" value="SECRETORY CARRIER-ASSOCIATED MEMBRANE PROTEIN SCAMP"/>
    <property type="match status" value="1"/>
</dbReference>
<evidence type="ECO:0000256" key="3">
    <source>
        <dbReference type="ARBA" id="ARBA00022989"/>
    </source>
</evidence>
<dbReference type="eggNOG" id="KOG3088">
    <property type="taxonomic scope" value="Eukaryota"/>
</dbReference>
<dbReference type="GO" id="GO:0015031">
    <property type="term" value="P:protein transport"/>
    <property type="evidence" value="ECO:0007669"/>
    <property type="project" value="InterPro"/>
</dbReference>
<dbReference type="GO" id="GO:0032588">
    <property type="term" value="C:trans-Golgi network membrane"/>
    <property type="evidence" value="ECO:0000318"/>
    <property type="project" value="GO_Central"/>
</dbReference>
<feature type="transmembrane region" description="Helical" evidence="5">
    <location>
        <begin position="143"/>
        <end position="163"/>
    </location>
</feature>
<evidence type="ECO:0000256" key="4">
    <source>
        <dbReference type="ARBA" id="ARBA00023136"/>
    </source>
</evidence>
<proteinExistence type="inferred from homology"/>
<evidence type="ECO:0000256" key="2">
    <source>
        <dbReference type="ARBA" id="ARBA00022692"/>
    </source>
</evidence>
<comment type="similarity">
    <text evidence="5">Belongs to the SCAMP family.</text>
</comment>
<keyword evidence="5" id="KW-0813">Transport</keyword>
<dbReference type="InParanoid" id="T1FP34"/>
<keyword evidence="3 5" id="KW-1133">Transmembrane helix</keyword>
<dbReference type="RefSeq" id="XP_009012856.1">
    <property type="nucleotide sequence ID" value="XM_009014608.1"/>
</dbReference>
<organism evidence="8 9">
    <name type="scientific">Helobdella robusta</name>
    <name type="common">Californian leech</name>
    <dbReference type="NCBI Taxonomy" id="6412"/>
    <lineage>
        <taxon>Eukaryota</taxon>
        <taxon>Metazoa</taxon>
        <taxon>Spiralia</taxon>
        <taxon>Lophotrochozoa</taxon>
        <taxon>Annelida</taxon>
        <taxon>Clitellata</taxon>
        <taxon>Hirudinea</taxon>
        <taxon>Rhynchobdellida</taxon>
        <taxon>Glossiphoniidae</taxon>
        <taxon>Helobdella</taxon>
    </lineage>
</organism>
<dbReference type="Proteomes" id="UP000015101">
    <property type="component" value="Unassembled WGS sequence"/>
</dbReference>
<feature type="transmembrane region" description="Helical" evidence="5">
    <location>
        <begin position="175"/>
        <end position="196"/>
    </location>
</feature>
<keyword evidence="6" id="KW-0175">Coiled coil</keyword>
<dbReference type="AlphaFoldDB" id="T1FP34"/>
<dbReference type="InterPro" id="IPR007273">
    <property type="entry name" value="SCAMP"/>
</dbReference>
<feature type="coiled-coil region" evidence="6">
    <location>
        <begin position="70"/>
        <end position="104"/>
    </location>
</feature>
<evidence type="ECO:0000313" key="7">
    <source>
        <dbReference type="EMBL" id="ESO08834.1"/>
    </source>
</evidence>
<dbReference type="OrthoDB" id="242866at2759"/>
<dbReference type="KEGG" id="hro:HELRODRAFT_186777"/>
<accession>T1FP34</accession>
<reference evidence="8" key="3">
    <citation type="submission" date="2015-06" db="UniProtKB">
        <authorList>
            <consortium name="EnsemblMetazoa"/>
        </authorList>
    </citation>
    <scope>IDENTIFICATION</scope>
</reference>
<dbReference type="EMBL" id="AMQM01003078">
    <property type="status" value="NOT_ANNOTATED_CDS"/>
    <property type="molecule type" value="Genomic_DNA"/>
</dbReference>
<dbReference type="EMBL" id="KB096023">
    <property type="protein sequence ID" value="ESO08834.1"/>
    <property type="molecule type" value="Genomic_DNA"/>
</dbReference>
<dbReference type="GO" id="GO:0006887">
    <property type="term" value="P:exocytosis"/>
    <property type="evidence" value="ECO:0000318"/>
    <property type="project" value="GO_Central"/>
</dbReference>
<feature type="transmembrane region" description="Helical" evidence="5">
    <location>
        <begin position="208"/>
        <end position="227"/>
    </location>
</feature>
<dbReference type="CTD" id="20210581"/>
<keyword evidence="2 5" id="KW-0812">Transmembrane</keyword>
<dbReference type="GO" id="GO:0055038">
    <property type="term" value="C:recycling endosome membrane"/>
    <property type="evidence" value="ECO:0000318"/>
    <property type="project" value="GO_Central"/>
</dbReference>
<gene>
    <name evidence="8" type="primary">20210581</name>
    <name evidence="7" type="ORF">HELRODRAFT_186777</name>
</gene>
<protein>
    <recommendedName>
        <fullName evidence="5">Secretory carrier-associated membrane protein</fullName>
        <shortName evidence="5">Secretory carrier membrane protein</shortName>
    </recommendedName>
</protein>
<dbReference type="PANTHER" id="PTHR10687:SF2">
    <property type="entry name" value="SECRETORY CARRIER-ASSOCIATED MEMBRANE PROTEIN"/>
    <property type="match status" value="1"/>
</dbReference>
<reference evidence="7 9" key="2">
    <citation type="journal article" date="2013" name="Nature">
        <title>Insights into bilaterian evolution from three spiralian genomes.</title>
        <authorList>
            <person name="Simakov O."/>
            <person name="Marletaz F."/>
            <person name="Cho S.J."/>
            <person name="Edsinger-Gonzales E."/>
            <person name="Havlak P."/>
            <person name="Hellsten U."/>
            <person name="Kuo D.H."/>
            <person name="Larsson T."/>
            <person name="Lv J."/>
            <person name="Arendt D."/>
            <person name="Savage R."/>
            <person name="Osoegawa K."/>
            <person name="de Jong P."/>
            <person name="Grimwood J."/>
            <person name="Chapman J.A."/>
            <person name="Shapiro H."/>
            <person name="Aerts A."/>
            <person name="Otillar R.P."/>
            <person name="Terry A.Y."/>
            <person name="Boore J.L."/>
            <person name="Grigoriev I.V."/>
            <person name="Lindberg D.R."/>
            <person name="Seaver E.C."/>
            <person name="Weisblat D.A."/>
            <person name="Putnam N.H."/>
            <person name="Rokhsar D.S."/>
        </authorList>
    </citation>
    <scope>NUCLEOTIDE SEQUENCE</scope>
</reference>
<dbReference type="HOGENOM" id="CLU_066546_0_0_1"/>
<evidence type="ECO:0000256" key="5">
    <source>
        <dbReference type="RuleBase" id="RU363122"/>
    </source>
</evidence>
<dbReference type="GeneID" id="20210581"/>
<name>T1FP34_HELRO</name>
<dbReference type="OMA" id="HKNSARY"/>
<dbReference type="Pfam" id="PF04144">
    <property type="entry name" value="SCAMP"/>
    <property type="match status" value="1"/>
</dbReference>
<dbReference type="EnsemblMetazoa" id="HelroT186777">
    <property type="protein sequence ID" value="HelroP186777"/>
    <property type="gene ID" value="HelroG186777"/>
</dbReference>
<evidence type="ECO:0000313" key="8">
    <source>
        <dbReference type="EnsemblMetazoa" id="HelroP186777"/>
    </source>
</evidence>
<evidence type="ECO:0000256" key="1">
    <source>
        <dbReference type="ARBA" id="ARBA00004141"/>
    </source>
</evidence>
<feature type="transmembrane region" description="Helical" evidence="5">
    <location>
        <begin position="247"/>
        <end position="280"/>
    </location>
</feature>
<keyword evidence="4 5" id="KW-0472">Membrane</keyword>